<comment type="caution">
    <text evidence="1">The sequence shown here is derived from an EMBL/GenBank/DDBJ whole genome shotgun (WGS) entry which is preliminary data.</text>
</comment>
<name>A0ABX0PLZ5_9GAMM</name>
<gene>
    <name evidence="1" type="ORF">HBJ55_02465</name>
</gene>
<evidence type="ECO:0000313" key="2">
    <source>
        <dbReference type="Proteomes" id="UP001318321"/>
    </source>
</evidence>
<keyword evidence="2" id="KW-1185">Reference proteome</keyword>
<evidence type="ECO:0000313" key="1">
    <source>
        <dbReference type="EMBL" id="NIC04294.1"/>
    </source>
</evidence>
<protein>
    <submittedName>
        <fullName evidence="1">Uncharacterized protein</fullName>
    </submittedName>
</protein>
<reference evidence="1 2" key="1">
    <citation type="submission" date="2020-03" db="EMBL/GenBank/DDBJ databases">
        <title>Identification of Halomonas strains.</title>
        <authorList>
            <person name="Xiao Z."/>
            <person name="Dong F."/>
            <person name="Wang Z."/>
            <person name="Zhao J.-Y."/>
        </authorList>
    </citation>
    <scope>NUCLEOTIDE SEQUENCE [LARGE SCALE GENOMIC DNA]</scope>
    <source>
        <strain evidence="1 2">DX6</strain>
    </source>
</reference>
<organism evidence="1 2">
    <name type="scientific">Billgrantia bachuensis</name>
    <dbReference type="NCBI Taxonomy" id="2717286"/>
    <lineage>
        <taxon>Bacteria</taxon>
        <taxon>Pseudomonadati</taxon>
        <taxon>Pseudomonadota</taxon>
        <taxon>Gammaproteobacteria</taxon>
        <taxon>Oceanospirillales</taxon>
        <taxon>Halomonadaceae</taxon>
        <taxon>Billgrantia</taxon>
    </lineage>
</organism>
<sequence length="120" mass="13691">MVELDSSLSSRELLDELLPKLKATELFLSDTLAAKLESRLEPGEAQRLENLQAEFELEITMIHLNLRRLLQRYADQLTDAVDDPEGKGNAFLVLDEHEAVAIESIRRLYARSRELQTDTP</sequence>
<dbReference type="RefSeq" id="WP_167110723.1">
    <property type="nucleotide sequence ID" value="NZ_JAAQTO010000005.1"/>
</dbReference>
<accession>A0ABX0PLZ5</accession>
<proteinExistence type="predicted"/>
<dbReference type="EMBL" id="JAAQTO010000005">
    <property type="protein sequence ID" value="NIC04294.1"/>
    <property type="molecule type" value="Genomic_DNA"/>
</dbReference>
<dbReference type="Proteomes" id="UP001318321">
    <property type="component" value="Unassembled WGS sequence"/>
</dbReference>